<evidence type="ECO:0000313" key="1">
    <source>
        <dbReference type="EMBL" id="TWE21801.1"/>
    </source>
</evidence>
<dbReference type="Proteomes" id="UP000318416">
    <property type="component" value="Unassembled WGS sequence"/>
</dbReference>
<evidence type="ECO:0000313" key="2">
    <source>
        <dbReference type="Proteomes" id="UP000318416"/>
    </source>
</evidence>
<organism evidence="1 2">
    <name type="scientific">Kitasatospora atroaurantiaca</name>
    <dbReference type="NCBI Taxonomy" id="285545"/>
    <lineage>
        <taxon>Bacteria</taxon>
        <taxon>Bacillati</taxon>
        <taxon>Actinomycetota</taxon>
        <taxon>Actinomycetes</taxon>
        <taxon>Kitasatosporales</taxon>
        <taxon>Streptomycetaceae</taxon>
        <taxon>Kitasatospora</taxon>
    </lineage>
</organism>
<dbReference type="OrthoDB" id="4235397at2"/>
<dbReference type="EMBL" id="VIVR01000001">
    <property type="protein sequence ID" value="TWE21801.1"/>
    <property type="molecule type" value="Genomic_DNA"/>
</dbReference>
<proteinExistence type="predicted"/>
<name>A0A561F1S1_9ACTN</name>
<keyword evidence="2" id="KW-1185">Reference proteome</keyword>
<comment type="caution">
    <text evidence="1">The sequence shown here is derived from an EMBL/GenBank/DDBJ whole genome shotgun (WGS) entry which is preliminary data.</text>
</comment>
<gene>
    <name evidence="1" type="ORF">FB465_7027</name>
</gene>
<sequence length="84" mass="9377">MSAAHHEARFAAEVGRVVRDLAVEDRKELQAALEQAQADPWSWPQADRYELDDSVRVVTTTGAIVHYAILPVPAHLWVFAITVL</sequence>
<dbReference type="AlphaFoldDB" id="A0A561F1S1"/>
<dbReference type="RefSeq" id="WP_145796932.1">
    <property type="nucleotide sequence ID" value="NZ_VIVR01000001.1"/>
</dbReference>
<protein>
    <submittedName>
        <fullName evidence="1">Uncharacterized protein</fullName>
    </submittedName>
</protein>
<accession>A0A561F1S1</accession>
<reference evidence="1 2" key="1">
    <citation type="submission" date="2019-06" db="EMBL/GenBank/DDBJ databases">
        <title>Sequencing the genomes of 1000 actinobacteria strains.</title>
        <authorList>
            <person name="Klenk H.-P."/>
        </authorList>
    </citation>
    <scope>NUCLEOTIDE SEQUENCE [LARGE SCALE GENOMIC DNA]</scope>
    <source>
        <strain evidence="1 2">DSM 41649</strain>
    </source>
</reference>